<dbReference type="Proteomes" id="UP000288805">
    <property type="component" value="Unassembled WGS sequence"/>
</dbReference>
<evidence type="ECO:0000313" key="2">
    <source>
        <dbReference type="Proteomes" id="UP000288805"/>
    </source>
</evidence>
<name>A0A438IKP9_VITVI</name>
<dbReference type="AlphaFoldDB" id="A0A438IKP9"/>
<accession>A0A438IKP9</accession>
<gene>
    <name evidence="1" type="ORF">CK203_025881</name>
</gene>
<protein>
    <submittedName>
        <fullName evidence="1">Uncharacterized protein</fullName>
    </submittedName>
</protein>
<proteinExistence type="predicted"/>
<evidence type="ECO:0000313" key="1">
    <source>
        <dbReference type="EMBL" id="RVW97267.1"/>
    </source>
</evidence>
<comment type="caution">
    <text evidence="1">The sequence shown here is derived from an EMBL/GenBank/DDBJ whole genome shotgun (WGS) entry which is preliminary data.</text>
</comment>
<dbReference type="EMBL" id="QGNW01000102">
    <property type="protein sequence ID" value="RVW97267.1"/>
    <property type="molecule type" value="Genomic_DNA"/>
</dbReference>
<sequence length="210" mass="23104">MAYRCFSSVSLVSIRRLSATNSSMAMAAVFHRISKGQNCTSLCTITNRRFNSISCPINTKPFKNPFQVRSLAAISEAAAGFDEMVSSTQRKYYMLGGKEVLGKQVVLHPLLYLTVYHDLSGGTLVPVEGLDSPLFALEINPEISREEFRTASQKSGGSGVKDFMDSMGLGMLADQHVFQVLLLHSVLEPFSCTSINNEVYFLDQAYIHSG</sequence>
<organism evidence="1 2">
    <name type="scientific">Vitis vinifera</name>
    <name type="common">Grape</name>
    <dbReference type="NCBI Taxonomy" id="29760"/>
    <lineage>
        <taxon>Eukaryota</taxon>
        <taxon>Viridiplantae</taxon>
        <taxon>Streptophyta</taxon>
        <taxon>Embryophyta</taxon>
        <taxon>Tracheophyta</taxon>
        <taxon>Spermatophyta</taxon>
        <taxon>Magnoliopsida</taxon>
        <taxon>eudicotyledons</taxon>
        <taxon>Gunneridae</taxon>
        <taxon>Pentapetalae</taxon>
        <taxon>rosids</taxon>
        <taxon>Vitales</taxon>
        <taxon>Vitaceae</taxon>
        <taxon>Viteae</taxon>
        <taxon>Vitis</taxon>
    </lineage>
</organism>
<reference evidence="1 2" key="1">
    <citation type="journal article" date="2018" name="PLoS Genet.">
        <title>Population sequencing reveals clonal diversity and ancestral inbreeding in the grapevine cultivar Chardonnay.</title>
        <authorList>
            <person name="Roach M.J."/>
            <person name="Johnson D.L."/>
            <person name="Bohlmann J."/>
            <person name="van Vuuren H.J."/>
            <person name="Jones S.J."/>
            <person name="Pretorius I.S."/>
            <person name="Schmidt S.A."/>
            <person name="Borneman A.R."/>
        </authorList>
    </citation>
    <scope>NUCLEOTIDE SEQUENCE [LARGE SCALE GENOMIC DNA]</scope>
    <source>
        <strain evidence="2">cv. Chardonnay</strain>
        <tissue evidence="1">Leaf</tissue>
    </source>
</reference>